<gene>
    <name evidence="2" type="ORF">SAMN05216288_4251</name>
</gene>
<keyword evidence="1" id="KW-0472">Membrane</keyword>
<dbReference type="EMBL" id="FRBQ01000008">
    <property type="protein sequence ID" value="SHM76966.1"/>
    <property type="molecule type" value="Genomic_DNA"/>
</dbReference>
<name>A0A1M7LFZ4_9GAMM</name>
<keyword evidence="1" id="KW-1133">Transmembrane helix</keyword>
<keyword evidence="3" id="KW-1185">Reference proteome</keyword>
<evidence type="ECO:0000313" key="3">
    <source>
        <dbReference type="Proteomes" id="UP000184305"/>
    </source>
</evidence>
<protein>
    <submittedName>
        <fullName evidence="2">Uncharacterized protein</fullName>
    </submittedName>
</protein>
<dbReference type="RefSeq" id="WP_279627151.1">
    <property type="nucleotide sequence ID" value="NZ_FRBQ01000008.1"/>
</dbReference>
<proteinExistence type="predicted"/>
<dbReference type="AlphaFoldDB" id="A0A1M7LFZ4"/>
<organism evidence="2 3">
    <name type="scientific">Phytopseudomonas punonensis</name>
    <dbReference type="NCBI Taxonomy" id="1220495"/>
    <lineage>
        <taxon>Bacteria</taxon>
        <taxon>Pseudomonadati</taxon>
        <taxon>Pseudomonadota</taxon>
        <taxon>Gammaproteobacteria</taxon>
        <taxon>Pseudomonadales</taxon>
        <taxon>Pseudomonadaceae</taxon>
        <taxon>Phytopseudomonas</taxon>
    </lineage>
</organism>
<evidence type="ECO:0000256" key="1">
    <source>
        <dbReference type="SAM" id="Phobius"/>
    </source>
</evidence>
<keyword evidence="1" id="KW-0812">Transmembrane</keyword>
<sequence length="41" mass="4772">MCLKVIEQSKPLKKMLWAVIFVAFCFSLSFVADFVNAFRGW</sequence>
<accession>A0A1M7LFZ4</accession>
<reference evidence="3" key="1">
    <citation type="submission" date="2016-11" db="EMBL/GenBank/DDBJ databases">
        <authorList>
            <person name="Varghese N."/>
            <person name="Submissions S."/>
        </authorList>
    </citation>
    <scope>NUCLEOTIDE SEQUENCE [LARGE SCALE GENOMIC DNA]</scope>
    <source>
        <strain evidence="3">CECT 8089</strain>
    </source>
</reference>
<evidence type="ECO:0000313" key="2">
    <source>
        <dbReference type="EMBL" id="SHM76966.1"/>
    </source>
</evidence>
<feature type="transmembrane region" description="Helical" evidence="1">
    <location>
        <begin position="15"/>
        <end position="35"/>
    </location>
</feature>
<dbReference type="Proteomes" id="UP000184305">
    <property type="component" value="Unassembled WGS sequence"/>
</dbReference>